<evidence type="ECO:0000313" key="3">
    <source>
        <dbReference type="Proteomes" id="UP000008062"/>
    </source>
</evidence>
<evidence type="ECO:0000313" key="2">
    <source>
        <dbReference type="EMBL" id="EGP83773.1"/>
    </source>
</evidence>
<dbReference type="InParanoid" id="F9XLA7"/>
<keyword evidence="3" id="KW-1185">Reference proteome</keyword>
<proteinExistence type="predicted"/>
<feature type="chain" id="PRO_5003390816" description="Hydrophobin" evidence="1">
    <location>
        <begin position="22"/>
        <end position="132"/>
    </location>
</feature>
<feature type="signal peptide" evidence="1">
    <location>
        <begin position="1"/>
        <end position="21"/>
    </location>
</feature>
<organism evidence="2 3">
    <name type="scientific">Zymoseptoria tritici (strain CBS 115943 / IPO323)</name>
    <name type="common">Speckled leaf blotch fungus</name>
    <name type="synonym">Septoria tritici</name>
    <dbReference type="NCBI Taxonomy" id="336722"/>
    <lineage>
        <taxon>Eukaryota</taxon>
        <taxon>Fungi</taxon>
        <taxon>Dikarya</taxon>
        <taxon>Ascomycota</taxon>
        <taxon>Pezizomycotina</taxon>
        <taxon>Dothideomycetes</taxon>
        <taxon>Dothideomycetidae</taxon>
        <taxon>Mycosphaerellales</taxon>
        <taxon>Mycosphaerellaceae</taxon>
        <taxon>Zymoseptoria</taxon>
    </lineage>
</organism>
<gene>
    <name evidence="2" type="ORF">MYCGRDRAFT_96101</name>
</gene>
<evidence type="ECO:0000256" key="1">
    <source>
        <dbReference type="SAM" id="SignalP"/>
    </source>
</evidence>
<dbReference type="KEGG" id="ztr:MYCGRDRAFT_96101"/>
<dbReference type="AlphaFoldDB" id="F9XLA7"/>
<name>F9XLA7_ZYMTI</name>
<keyword evidence="1" id="KW-0732">Signal</keyword>
<reference evidence="2 3" key="1">
    <citation type="journal article" date="2011" name="PLoS Genet.">
        <title>Finished genome of the fungal wheat pathogen Mycosphaerella graminicola reveals dispensome structure, chromosome plasticity, and stealth pathogenesis.</title>
        <authorList>
            <person name="Goodwin S.B."/>
            <person name="Ben M'barek S."/>
            <person name="Dhillon B."/>
            <person name="Wittenberg A.H.J."/>
            <person name="Crane C.F."/>
            <person name="Hane J.K."/>
            <person name="Foster A.J."/>
            <person name="Van der Lee T.A.J."/>
            <person name="Grimwood J."/>
            <person name="Aerts A."/>
            <person name="Antoniw J."/>
            <person name="Bailey A."/>
            <person name="Bluhm B."/>
            <person name="Bowler J."/>
            <person name="Bristow J."/>
            <person name="van der Burgt A."/>
            <person name="Canto-Canche B."/>
            <person name="Churchill A.C.L."/>
            <person name="Conde-Ferraez L."/>
            <person name="Cools H.J."/>
            <person name="Coutinho P.M."/>
            <person name="Csukai M."/>
            <person name="Dehal P."/>
            <person name="De Wit P."/>
            <person name="Donzelli B."/>
            <person name="van de Geest H.C."/>
            <person name="van Ham R.C.H.J."/>
            <person name="Hammond-Kosack K.E."/>
            <person name="Henrissat B."/>
            <person name="Kilian A."/>
            <person name="Kobayashi A.K."/>
            <person name="Koopmann E."/>
            <person name="Kourmpetis Y."/>
            <person name="Kuzniar A."/>
            <person name="Lindquist E."/>
            <person name="Lombard V."/>
            <person name="Maliepaard C."/>
            <person name="Martins N."/>
            <person name="Mehrabi R."/>
            <person name="Nap J.P.H."/>
            <person name="Ponomarenko A."/>
            <person name="Rudd J.J."/>
            <person name="Salamov A."/>
            <person name="Schmutz J."/>
            <person name="Schouten H.J."/>
            <person name="Shapiro H."/>
            <person name="Stergiopoulos I."/>
            <person name="Torriani S.F.F."/>
            <person name="Tu H."/>
            <person name="de Vries R.P."/>
            <person name="Waalwijk C."/>
            <person name="Ware S.B."/>
            <person name="Wiebenga A."/>
            <person name="Zwiers L.-H."/>
            <person name="Oliver R.P."/>
            <person name="Grigoriev I.V."/>
            <person name="Kema G.H.J."/>
        </authorList>
    </citation>
    <scope>NUCLEOTIDE SEQUENCE [LARGE SCALE GENOMIC DNA]</scope>
    <source>
        <strain evidence="3">CBS 115943 / IPO323</strain>
    </source>
</reference>
<sequence>MQFFNYATTLLVALCAVAAQAQDCSCLCPGDLCACSVMLIEHRFQTTVSPPALVRDVSSLGLVLKFRCHSIPGSHSISAGNPSSSLPDVGRGENFLDCADKVAMAFIPPVVLLLIKTPVSVRFDLGRSGCLK</sequence>
<evidence type="ECO:0008006" key="4">
    <source>
        <dbReference type="Google" id="ProtNLM"/>
    </source>
</evidence>
<dbReference type="GeneID" id="13398744"/>
<accession>F9XLA7</accession>
<dbReference type="HOGENOM" id="CLU_1918738_0_0_1"/>
<dbReference type="EMBL" id="CM001205">
    <property type="protein sequence ID" value="EGP83773.1"/>
    <property type="molecule type" value="Genomic_DNA"/>
</dbReference>
<protein>
    <recommendedName>
        <fullName evidence="4">Hydrophobin</fullName>
    </recommendedName>
</protein>
<dbReference type="RefSeq" id="XP_003848797.1">
    <property type="nucleotide sequence ID" value="XM_003848749.1"/>
</dbReference>
<dbReference type="Proteomes" id="UP000008062">
    <property type="component" value="Chromosome 10"/>
</dbReference>